<organism evidence="3">
    <name type="scientific">Cyprideis torosa</name>
    <dbReference type="NCBI Taxonomy" id="163714"/>
    <lineage>
        <taxon>Eukaryota</taxon>
        <taxon>Metazoa</taxon>
        <taxon>Ecdysozoa</taxon>
        <taxon>Arthropoda</taxon>
        <taxon>Crustacea</taxon>
        <taxon>Oligostraca</taxon>
        <taxon>Ostracoda</taxon>
        <taxon>Podocopa</taxon>
        <taxon>Podocopida</taxon>
        <taxon>Cytherocopina</taxon>
        <taxon>Cytheroidea</taxon>
        <taxon>Cytherideidae</taxon>
        <taxon>Cyprideis</taxon>
    </lineage>
</organism>
<feature type="region of interest" description="Disordered" evidence="1">
    <location>
        <begin position="1"/>
        <end position="97"/>
    </location>
</feature>
<evidence type="ECO:0000256" key="2">
    <source>
        <dbReference type="SAM" id="Phobius"/>
    </source>
</evidence>
<dbReference type="AlphaFoldDB" id="A0A7R8WMI5"/>
<protein>
    <submittedName>
        <fullName evidence="3">Uncharacterized protein</fullName>
    </submittedName>
</protein>
<accession>A0A7R8WMI5</accession>
<reference evidence="3" key="1">
    <citation type="submission" date="2020-11" db="EMBL/GenBank/DDBJ databases">
        <authorList>
            <person name="Tran Van P."/>
        </authorList>
    </citation>
    <scope>NUCLEOTIDE SEQUENCE</scope>
</reference>
<gene>
    <name evidence="3" type="ORF">CTOB1V02_LOCUS9580</name>
</gene>
<evidence type="ECO:0000313" key="3">
    <source>
        <dbReference type="EMBL" id="CAD7231736.1"/>
    </source>
</evidence>
<evidence type="ECO:0000256" key="1">
    <source>
        <dbReference type="SAM" id="MobiDB-lite"/>
    </source>
</evidence>
<feature type="compositionally biased region" description="Pro residues" evidence="1">
    <location>
        <begin position="158"/>
        <end position="171"/>
    </location>
</feature>
<keyword evidence="2" id="KW-0812">Transmembrane</keyword>
<dbReference type="EMBL" id="OB663826">
    <property type="protein sequence ID" value="CAD7231736.1"/>
    <property type="molecule type" value="Genomic_DNA"/>
</dbReference>
<feature type="region of interest" description="Disordered" evidence="1">
    <location>
        <begin position="143"/>
        <end position="188"/>
    </location>
</feature>
<feature type="transmembrane region" description="Helical" evidence="2">
    <location>
        <begin position="107"/>
        <end position="131"/>
    </location>
</feature>
<name>A0A7R8WMI5_9CRUS</name>
<feature type="region of interest" description="Disordered" evidence="1">
    <location>
        <begin position="204"/>
        <end position="262"/>
    </location>
</feature>
<keyword evidence="2" id="KW-1133">Transmembrane helix</keyword>
<keyword evidence="2" id="KW-0472">Membrane</keyword>
<proteinExistence type="predicted"/>
<sequence>MTIGYRMRPMSASFSGEPPLSRPQQAQPSRVPSAAPPHPLLALSAMGAGAPPDRSDPFEGDTSSSRSSAPSAAPPHPLLALSATETGAPPDFSDPLESVTKGMTQKYGILSLGWTAIRGAIVLLALAYFLIGYRMRPMPASFSGEPPFSRPQQAQPSRVPPAAPPYPPPAPSAMGAGAPPDRSDPLENVTKGMAQKIGCRMLPMPASFSGEPPLSRPQQAQPSRVPSAAPPHPLLALSAMGAGAPPDPSDPLGSVTKGMALK</sequence>
<feature type="non-terminal residue" evidence="3">
    <location>
        <position position="1"/>
    </location>
</feature>